<gene>
    <name evidence="1" type="ORF">MAR_005825</name>
</gene>
<dbReference type="EMBL" id="CP111020">
    <property type="protein sequence ID" value="WAR15720.1"/>
    <property type="molecule type" value="Genomic_DNA"/>
</dbReference>
<name>A0ABY7F0L9_MYAAR</name>
<protein>
    <submittedName>
        <fullName evidence="1">Uncharacterized protein</fullName>
    </submittedName>
</protein>
<proteinExistence type="predicted"/>
<sequence length="251" mass="27910">MNCWSLLQTKCSHGMILALCRIQKKSLTVLCCLDDVDSPEMTPESLVRPKMLGVWKLSKVTVIVNRDLFPKTSVPPEMQPDRPTQACAADQFDSLDSGPSSIICRSTVIVFPLTVRLIDDEVMFVTEDNFHKCGPSVSAMRLWLEYKTTTAKRYYAHTKENVNLLNYDKMNCNKTYLKFSLTFIDVFVFAISTSSIGSTSGAHDGRQTHDTSSLGLIGGLCKPAALSIILLSNYPLANNREKPQIHVALTV</sequence>
<reference evidence="1" key="1">
    <citation type="submission" date="2022-11" db="EMBL/GenBank/DDBJ databases">
        <title>Centuries of genome instability and evolution in soft-shell clam transmissible cancer (bioRxiv).</title>
        <authorList>
            <person name="Hart S.F.M."/>
            <person name="Yonemitsu M.A."/>
            <person name="Giersch R.M."/>
            <person name="Beal B.F."/>
            <person name="Arriagada G."/>
            <person name="Davis B.W."/>
            <person name="Ostrander E.A."/>
            <person name="Goff S.P."/>
            <person name="Metzger M.J."/>
        </authorList>
    </citation>
    <scope>NUCLEOTIDE SEQUENCE</scope>
    <source>
        <strain evidence="1">MELC-2E11</strain>
        <tissue evidence="1">Siphon/mantle</tissue>
    </source>
</reference>
<accession>A0ABY7F0L9</accession>
<evidence type="ECO:0000313" key="2">
    <source>
        <dbReference type="Proteomes" id="UP001164746"/>
    </source>
</evidence>
<evidence type="ECO:0000313" key="1">
    <source>
        <dbReference type="EMBL" id="WAR15720.1"/>
    </source>
</evidence>
<keyword evidence="2" id="KW-1185">Reference proteome</keyword>
<organism evidence="1 2">
    <name type="scientific">Mya arenaria</name>
    <name type="common">Soft-shell clam</name>
    <dbReference type="NCBI Taxonomy" id="6604"/>
    <lineage>
        <taxon>Eukaryota</taxon>
        <taxon>Metazoa</taxon>
        <taxon>Spiralia</taxon>
        <taxon>Lophotrochozoa</taxon>
        <taxon>Mollusca</taxon>
        <taxon>Bivalvia</taxon>
        <taxon>Autobranchia</taxon>
        <taxon>Heteroconchia</taxon>
        <taxon>Euheterodonta</taxon>
        <taxon>Imparidentia</taxon>
        <taxon>Neoheterodontei</taxon>
        <taxon>Myida</taxon>
        <taxon>Myoidea</taxon>
        <taxon>Myidae</taxon>
        <taxon>Mya</taxon>
    </lineage>
</organism>
<dbReference type="Proteomes" id="UP001164746">
    <property type="component" value="Chromosome 9"/>
</dbReference>